<dbReference type="Gramene" id="RZC52958">
    <property type="protein sequence ID" value="RZC52958"/>
    <property type="gene ID" value="C5167_021386"/>
</dbReference>
<gene>
    <name evidence="1" type="ORF">C5167_021386</name>
</gene>
<sequence>MSGDEIVLKPEAFHTMINEESMSFNNMETDQLKLKTTLTYEMLVGYWTLPHSTGVWCPFSTLRNQKQLFHDKNGQGQDLPRMQSKYWISAYGRDLVTLDSEGVVFFELSFMNHESFQEETAAVIKLPPLRMATQ</sequence>
<reference evidence="1 2" key="1">
    <citation type="journal article" date="2018" name="Science">
        <title>The opium poppy genome and morphinan production.</title>
        <authorList>
            <person name="Guo L."/>
            <person name="Winzer T."/>
            <person name="Yang X."/>
            <person name="Li Y."/>
            <person name="Ning Z."/>
            <person name="He Z."/>
            <person name="Teodor R."/>
            <person name="Lu Y."/>
            <person name="Bowser T.A."/>
            <person name="Graham I.A."/>
            <person name="Ye K."/>
        </authorList>
    </citation>
    <scope>NUCLEOTIDE SEQUENCE [LARGE SCALE GENOMIC DNA]</scope>
    <source>
        <strain evidence="2">cv. HN1</strain>
        <tissue evidence="1">Leaves</tissue>
    </source>
</reference>
<organism evidence="1 2">
    <name type="scientific">Papaver somniferum</name>
    <name type="common">Opium poppy</name>
    <dbReference type="NCBI Taxonomy" id="3469"/>
    <lineage>
        <taxon>Eukaryota</taxon>
        <taxon>Viridiplantae</taxon>
        <taxon>Streptophyta</taxon>
        <taxon>Embryophyta</taxon>
        <taxon>Tracheophyta</taxon>
        <taxon>Spermatophyta</taxon>
        <taxon>Magnoliopsida</taxon>
        <taxon>Ranunculales</taxon>
        <taxon>Papaveraceae</taxon>
        <taxon>Papaveroideae</taxon>
        <taxon>Papaver</taxon>
    </lineage>
</organism>
<evidence type="ECO:0000313" key="2">
    <source>
        <dbReference type="Proteomes" id="UP000316621"/>
    </source>
</evidence>
<evidence type="ECO:0000313" key="1">
    <source>
        <dbReference type="EMBL" id="RZC52958.1"/>
    </source>
</evidence>
<keyword evidence="2" id="KW-1185">Reference proteome</keyword>
<name>A0A4Y7IZN2_PAPSO</name>
<dbReference type="EMBL" id="CM010716">
    <property type="protein sequence ID" value="RZC52958.1"/>
    <property type="molecule type" value="Genomic_DNA"/>
</dbReference>
<dbReference type="Proteomes" id="UP000316621">
    <property type="component" value="Chromosome 2"/>
</dbReference>
<protein>
    <submittedName>
        <fullName evidence="1">Uncharacterized protein</fullName>
    </submittedName>
</protein>
<dbReference type="AlphaFoldDB" id="A0A4Y7IZN2"/>
<accession>A0A4Y7IZN2</accession>
<proteinExistence type="predicted"/>